<dbReference type="EMBL" id="SMJW01000085">
    <property type="protein sequence ID" value="TDC13993.1"/>
    <property type="molecule type" value="Genomic_DNA"/>
</dbReference>
<dbReference type="InterPro" id="IPR013525">
    <property type="entry name" value="ABC2_TM"/>
</dbReference>
<evidence type="ECO:0000256" key="2">
    <source>
        <dbReference type="ARBA" id="ARBA00022692"/>
    </source>
</evidence>
<evidence type="ECO:0000256" key="5">
    <source>
        <dbReference type="ARBA" id="ARBA00023251"/>
    </source>
</evidence>
<keyword evidence="6" id="KW-1003">Cell membrane</keyword>
<feature type="transmembrane region" description="Helical" evidence="6">
    <location>
        <begin position="259"/>
        <end position="277"/>
    </location>
</feature>
<comment type="subcellular location">
    <subcellularLocation>
        <location evidence="6">Cell membrane</location>
        <topology evidence="6">Multi-pass membrane protein</topology>
    </subcellularLocation>
    <subcellularLocation>
        <location evidence="1">Membrane</location>
        <topology evidence="1">Multi-pass membrane protein</topology>
    </subcellularLocation>
</comment>
<dbReference type="AlphaFoldDB" id="A0A4R4P069"/>
<evidence type="ECO:0000256" key="6">
    <source>
        <dbReference type="RuleBase" id="RU361157"/>
    </source>
</evidence>
<dbReference type="Pfam" id="PF01061">
    <property type="entry name" value="ABC2_membrane"/>
    <property type="match status" value="1"/>
</dbReference>
<dbReference type="InterPro" id="IPR047817">
    <property type="entry name" value="ABC2_TM_bact-type"/>
</dbReference>
<proteinExistence type="inferred from homology"/>
<evidence type="ECO:0000256" key="1">
    <source>
        <dbReference type="ARBA" id="ARBA00004141"/>
    </source>
</evidence>
<dbReference type="OrthoDB" id="8988363at2"/>
<accession>A0A4R4P069</accession>
<dbReference type="InterPro" id="IPR000412">
    <property type="entry name" value="ABC_2_transport"/>
</dbReference>
<dbReference type="InterPro" id="IPR051784">
    <property type="entry name" value="Nod_factor_ABC_transporter"/>
</dbReference>
<dbReference type="PROSITE" id="PS51012">
    <property type="entry name" value="ABC_TM2"/>
    <property type="match status" value="1"/>
</dbReference>
<keyword evidence="2 6" id="KW-0812">Transmembrane</keyword>
<feature type="transmembrane region" description="Helical" evidence="6">
    <location>
        <begin position="129"/>
        <end position="152"/>
    </location>
</feature>
<dbReference type="PANTHER" id="PTHR43229:SF2">
    <property type="entry name" value="NODULATION PROTEIN J"/>
    <property type="match status" value="1"/>
</dbReference>
<feature type="region of interest" description="Disordered" evidence="7">
    <location>
        <begin position="1"/>
        <end position="28"/>
    </location>
</feature>
<comment type="caution">
    <text evidence="9">The sequence shown here is derived from an EMBL/GenBank/DDBJ whole genome shotgun (WGS) entry which is preliminary data.</text>
</comment>
<organism evidence="9 10">
    <name type="scientific">Actinomadura bangladeshensis</name>
    <dbReference type="NCBI Taxonomy" id="453573"/>
    <lineage>
        <taxon>Bacteria</taxon>
        <taxon>Bacillati</taxon>
        <taxon>Actinomycetota</taxon>
        <taxon>Actinomycetes</taxon>
        <taxon>Streptosporangiales</taxon>
        <taxon>Thermomonosporaceae</taxon>
        <taxon>Actinomadura</taxon>
    </lineage>
</organism>
<dbReference type="GO" id="GO:0046677">
    <property type="term" value="P:response to antibiotic"/>
    <property type="evidence" value="ECO:0007669"/>
    <property type="project" value="UniProtKB-KW"/>
</dbReference>
<reference evidence="9 10" key="1">
    <citation type="submission" date="2019-03" db="EMBL/GenBank/DDBJ databases">
        <title>Draft genome sequences of novel Actinobacteria.</title>
        <authorList>
            <person name="Sahin N."/>
            <person name="Ay H."/>
            <person name="Saygin H."/>
        </authorList>
    </citation>
    <scope>NUCLEOTIDE SEQUENCE [LARGE SCALE GENOMIC DNA]</scope>
    <source>
        <strain evidence="9 10">DSM 45347</strain>
    </source>
</reference>
<feature type="transmembrane region" description="Helical" evidence="6">
    <location>
        <begin position="52"/>
        <end position="72"/>
    </location>
</feature>
<feature type="transmembrane region" description="Helical" evidence="6">
    <location>
        <begin position="84"/>
        <end position="108"/>
    </location>
</feature>
<keyword evidence="4 6" id="KW-0472">Membrane</keyword>
<dbReference type="Proteomes" id="UP000295431">
    <property type="component" value="Unassembled WGS sequence"/>
</dbReference>
<dbReference type="PANTHER" id="PTHR43229">
    <property type="entry name" value="NODULATION PROTEIN J"/>
    <property type="match status" value="1"/>
</dbReference>
<evidence type="ECO:0000259" key="8">
    <source>
        <dbReference type="PROSITE" id="PS51012"/>
    </source>
</evidence>
<evidence type="ECO:0000313" key="9">
    <source>
        <dbReference type="EMBL" id="TDC13993.1"/>
    </source>
</evidence>
<dbReference type="PIRSF" id="PIRSF006648">
    <property type="entry name" value="DrrB"/>
    <property type="match status" value="1"/>
</dbReference>
<gene>
    <name evidence="9" type="ORF">E1284_18335</name>
</gene>
<feature type="transmembrane region" description="Helical" evidence="6">
    <location>
        <begin position="196"/>
        <end position="217"/>
    </location>
</feature>
<sequence>MAGTVADSGAAAGRVSRPGSGRASGPRPRFRLVRHSLLLAGRSLTKTRRSPGVLSDALFMPILFLLLFVYLFGGAVSGSTRAYLQYVFPGVLVMTMLLAGMLATGLSINTDIKKGVFDRFRSLPIGRSAPLVGIVLGDMVRYVVAAVVLFATGYLMGFRVQTDLASALAATGLATALGFALGWANVLIGVLIREEVIVQTVAFLGIFPLAFGTNMVVPADTMPGWLQAWVEVNPVSDAVDASRGLLVGGPVAGPATATLLWSAGFLVMFGPLAVAAYRRRS</sequence>
<comment type="similarity">
    <text evidence="6">Belongs to the ABC-2 integral membrane protein family.</text>
</comment>
<evidence type="ECO:0000256" key="3">
    <source>
        <dbReference type="ARBA" id="ARBA00022989"/>
    </source>
</evidence>
<dbReference type="GO" id="GO:0043190">
    <property type="term" value="C:ATP-binding cassette (ABC) transporter complex"/>
    <property type="evidence" value="ECO:0007669"/>
    <property type="project" value="InterPro"/>
</dbReference>
<feature type="domain" description="ABC transmembrane type-2" evidence="8">
    <location>
        <begin position="52"/>
        <end position="280"/>
    </location>
</feature>
<feature type="transmembrane region" description="Helical" evidence="6">
    <location>
        <begin position="164"/>
        <end position="184"/>
    </location>
</feature>
<evidence type="ECO:0000313" key="10">
    <source>
        <dbReference type="Proteomes" id="UP000295431"/>
    </source>
</evidence>
<name>A0A4R4P069_9ACTN</name>
<keyword evidence="3 6" id="KW-1133">Transmembrane helix</keyword>
<keyword evidence="6" id="KW-0813">Transport</keyword>
<dbReference type="GO" id="GO:0140359">
    <property type="term" value="F:ABC-type transporter activity"/>
    <property type="evidence" value="ECO:0007669"/>
    <property type="project" value="InterPro"/>
</dbReference>
<evidence type="ECO:0000256" key="7">
    <source>
        <dbReference type="SAM" id="MobiDB-lite"/>
    </source>
</evidence>
<protein>
    <recommendedName>
        <fullName evidence="6">Transport permease protein</fullName>
    </recommendedName>
</protein>
<evidence type="ECO:0000256" key="4">
    <source>
        <dbReference type="ARBA" id="ARBA00023136"/>
    </source>
</evidence>
<keyword evidence="10" id="KW-1185">Reference proteome</keyword>
<keyword evidence="5" id="KW-0046">Antibiotic resistance</keyword>